<feature type="transmembrane region" description="Helical" evidence="3">
    <location>
        <begin position="119"/>
        <end position="139"/>
    </location>
</feature>
<organism evidence="4 5">
    <name type="scientific">Luteococcus japonicus</name>
    <dbReference type="NCBI Taxonomy" id="33984"/>
    <lineage>
        <taxon>Bacteria</taxon>
        <taxon>Bacillati</taxon>
        <taxon>Actinomycetota</taxon>
        <taxon>Actinomycetes</taxon>
        <taxon>Propionibacteriales</taxon>
        <taxon>Propionibacteriaceae</taxon>
        <taxon>Luteococcus</taxon>
    </lineage>
</organism>
<keyword evidence="2" id="KW-0813">Transport</keyword>
<gene>
    <name evidence="4" type="ORF">EDD41_0346</name>
</gene>
<evidence type="ECO:0000313" key="5">
    <source>
        <dbReference type="Proteomes" id="UP000275749"/>
    </source>
</evidence>
<evidence type="ECO:0000313" key="4">
    <source>
        <dbReference type="EMBL" id="ROR53215.1"/>
    </source>
</evidence>
<sequence length="301" mass="32231">MDIAVKALSLVAVIVIGNLIKRLGWVSTQDFGAFAKIVLRITLPCALITSFNDYDMPVSLLGLALAGILVNLVLQVAGFLLEARHGRRSQAFAVLNLPSFNMGAFATPYLAGFMGPATVVHASLFDAGNAIAAAGYGYAWGTGRADESRRTTTTSFLRTISSSVIFDVYLVLIGMQLMDLRFPAAVITFTSTVGAAITFLAMLMIGIGLEIRLERSQYRQAARYLAVRYLLCAAMATVVWQLPIPDEHRLLLVIVLFAPIAAMSPGFTAEIGSDVQLSTLMTSISILVGIVAMPLLVLLLG</sequence>
<keyword evidence="3" id="KW-0812">Transmembrane</keyword>
<reference evidence="4 5" key="1">
    <citation type="submission" date="2018-11" db="EMBL/GenBank/DDBJ databases">
        <title>Sequencing the genomes of 1000 actinobacteria strains.</title>
        <authorList>
            <person name="Klenk H.-P."/>
        </authorList>
    </citation>
    <scope>NUCLEOTIDE SEQUENCE [LARGE SCALE GENOMIC DNA]</scope>
    <source>
        <strain evidence="4 5">DSM 10546</strain>
    </source>
</reference>
<comment type="subcellular location">
    <subcellularLocation>
        <location evidence="1">Endomembrane system</location>
        <topology evidence="1">Multi-pass membrane protein</topology>
    </subcellularLocation>
</comment>
<dbReference type="AlphaFoldDB" id="A0A3N1ZQQ8"/>
<feature type="transmembrane region" description="Helical" evidence="3">
    <location>
        <begin position="160"/>
        <end position="178"/>
    </location>
</feature>
<dbReference type="InterPro" id="IPR038770">
    <property type="entry name" value="Na+/solute_symporter_sf"/>
</dbReference>
<feature type="transmembrane region" description="Helical" evidence="3">
    <location>
        <begin position="184"/>
        <end position="209"/>
    </location>
</feature>
<proteinExistence type="predicted"/>
<protein>
    <submittedName>
        <fullName evidence="4">Uncharacterized protein</fullName>
    </submittedName>
</protein>
<feature type="transmembrane region" description="Helical" evidence="3">
    <location>
        <begin position="6"/>
        <end position="25"/>
    </location>
</feature>
<dbReference type="GO" id="GO:0012505">
    <property type="term" value="C:endomembrane system"/>
    <property type="evidence" value="ECO:0007669"/>
    <property type="project" value="UniProtKB-SubCell"/>
</dbReference>
<keyword evidence="3" id="KW-1133">Transmembrane helix</keyword>
<dbReference type="Proteomes" id="UP000275749">
    <property type="component" value="Unassembled WGS sequence"/>
</dbReference>
<feature type="transmembrane region" description="Helical" evidence="3">
    <location>
        <begin position="60"/>
        <end position="81"/>
    </location>
</feature>
<name>A0A3N1ZQQ8_9ACTN</name>
<feature type="transmembrane region" description="Helical" evidence="3">
    <location>
        <begin position="93"/>
        <end position="113"/>
    </location>
</feature>
<keyword evidence="3" id="KW-0472">Membrane</keyword>
<dbReference type="Gene3D" id="1.20.1530.20">
    <property type="match status" value="1"/>
</dbReference>
<feature type="transmembrane region" description="Helical" evidence="3">
    <location>
        <begin position="250"/>
        <end position="268"/>
    </location>
</feature>
<feature type="transmembrane region" description="Helical" evidence="3">
    <location>
        <begin position="280"/>
        <end position="300"/>
    </location>
</feature>
<accession>A0A3N1ZQQ8</accession>
<dbReference type="RefSeq" id="WP_170165194.1">
    <property type="nucleotide sequence ID" value="NZ_RKHG01000001.1"/>
</dbReference>
<dbReference type="PANTHER" id="PTHR36838:SF3">
    <property type="entry name" value="TRANSPORTER AUXIN EFFLUX CARRIER EC FAMILY"/>
    <property type="match status" value="1"/>
</dbReference>
<evidence type="ECO:0000256" key="1">
    <source>
        <dbReference type="ARBA" id="ARBA00004127"/>
    </source>
</evidence>
<evidence type="ECO:0000256" key="2">
    <source>
        <dbReference type="ARBA" id="ARBA00022448"/>
    </source>
</evidence>
<dbReference type="PANTHER" id="PTHR36838">
    <property type="entry name" value="AUXIN EFFLUX CARRIER FAMILY PROTEIN"/>
    <property type="match status" value="1"/>
</dbReference>
<dbReference type="EMBL" id="RKHG01000001">
    <property type="protein sequence ID" value="ROR53215.1"/>
    <property type="molecule type" value="Genomic_DNA"/>
</dbReference>
<feature type="transmembrane region" description="Helical" evidence="3">
    <location>
        <begin position="221"/>
        <end position="244"/>
    </location>
</feature>
<comment type="caution">
    <text evidence="4">The sequence shown here is derived from an EMBL/GenBank/DDBJ whole genome shotgun (WGS) entry which is preliminary data.</text>
</comment>
<evidence type="ECO:0000256" key="3">
    <source>
        <dbReference type="SAM" id="Phobius"/>
    </source>
</evidence>